<organism evidence="1 2">
    <name type="scientific">Colwellia psychrerythraea (strain 34H / ATCC BAA-681)</name>
    <name type="common">Vibrio psychroerythus</name>
    <dbReference type="NCBI Taxonomy" id="167879"/>
    <lineage>
        <taxon>Bacteria</taxon>
        <taxon>Pseudomonadati</taxon>
        <taxon>Pseudomonadota</taxon>
        <taxon>Gammaproteobacteria</taxon>
        <taxon>Alteromonadales</taxon>
        <taxon>Colwelliaceae</taxon>
        <taxon>Colwellia</taxon>
    </lineage>
</organism>
<dbReference type="Proteomes" id="UP000000547">
    <property type="component" value="Chromosome"/>
</dbReference>
<dbReference type="KEGG" id="cps:CPS_0949"/>
<accession>Q487R7</accession>
<dbReference type="EMBL" id="CP000083">
    <property type="protein sequence ID" value="AAZ25805.1"/>
    <property type="molecule type" value="Genomic_DNA"/>
</dbReference>
<evidence type="ECO:0000313" key="2">
    <source>
        <dbReference type="Proteomes" id="UP000000547"/>
    </source>
</evidence>
<name>Q487R7_COLP3</name>
<evidence type="ECO:0000313" key="1">
    <source>
        <dbReference type="EMBL" id="AAZ25805.1"/>
    </source>
</evidence>
<protein>
    <submittedName>
        <fullName evidence="1">Uncharacterized protein</fullName>
    </submittedName>
</protein>
<reference evidence="1" key="1">
    <citation type="journal article" date="2005" name="Proc. Natl. Acad. Sci. U.S.A.">
        <title>The psychrophilic lifestyle as revealed by the genome sequence of Colwellia psychrerythraea 34H through genomic and proteomic analyses.</title>
        <authorList>
            <person name="Methe B.A."/>
            <person name="Nelson K.E."/>
            <person name="Deming J.W."/>
            <person name="Momen B."/>
            <person name="Melamud E."/>
            <person name="Zhang X."/>
            <person name="Moult J."/>
            <person name="Madupu R."/>
            <person name="Nelson W.C."/>
            <person name="Dodson R.J."/>
            <person name="Brinkac L.M."/>
            <person name="Daugherty S.C."/>
            <person name="Durkin A.S."/>
            <person name="DeBoy R.T."/>
            <person name="Kolonay J.F."/>
            <person name="Sullivan S.A."/>
            <person name="Zhou L."/>
            <person name="Davidsen T.M."/>
            <person name="Wu M."/>
            <person name="Huston A.L."/>
            <person name="Lewis M."/>
            <person name="Weaver B."/>
            <person name="Weidman J.F."/>
            <person name="Khouri H."/>
            <person name="Utterback T.R."/>
            <person name="Feldblyum T.V."/>
            <person name="Fraser C.M."/>
        </authorList>
    </citation>
    <scope>NUCLEOTIDE SEQUENCE [LARGE SCALE GENOMIC DNA]</scope>
    <source>
        <strain evidence="1">34H</strain>
    </source>
</reference>
<dbReference type="HOGENOM" id="CLU_3307970_0_0_6"/>
<dbReference type="AlphaFoldDB" id="Q487R7"/>
<gene>
    <name evidence="1" type="ordered locus">CPS_0949</name>
</gene>
<sequence length="39" mass="4460">MNKKKHHFSIFFVIGDNSDVFEEYSSKVLVKPLLGACKC</sequence>
<dbReference type="STRING" id="167879.CPS_0949"/>
<proteinExistence type="predicted"/>